<dbReference type="InterPro" id="IPR029767">
    <property type="entry name" value="WecB-like"/>
</dbReference>
<protein>
    <submittedName>
        <fullName evidence="3">UDP-N-acetylglucosamine 2-epimerase (Non-hydrolysing)</fullName>
    </submittedName>
</protein>
<dbReference type="NCBIfam" id="TIGR00236">
    <property type="entry name" value="wecB"/>
    <property type="match status" value="1"/>
</dbReference>
<feature type="domain" description="UDP-N-acetylglucosamine 2-epimerase" evidence="2">
    <location>
        <begin position="28"/>
        <end position="363"/>
    </location>
</feature>
<dbReference type="Gene3D" id="3.40.50.2000">
    <property type="entry name" value="Glycogen Phosphorylase B"/>
    <property type="match status" value="2"/>
</dbReference>
<comment type="caution">
    <text evidence="3">The sequence shown here is derived from an EMBL/GenBank/DDBJ whole genome shotgun (WGS) entry which is preliminary data.</text>
</comment>
<evidence type="ECO:0000313" key="4">
    <source>
        <dbReference type="Proteomes" id="UP000245880"/>
    </source>
</evidence>
<dbReference type="PANTHER" id="PTHR43174:SF1">
    <property type="entry name" value="UDP-N-ACETYLGLUCOSAMINE 2-EPIMERASE"/>
    <property type="match status" value="1"/>
</dbReference>
<dbReference type="EMBL" id="QGDT01000001">
    <property type="protein sequence ID" value="PWJ60624.1"/>
    <property type="molecule type" value="Genomic_DNA"/>
</dbReference>
<evidence type="ECO:0000256" key="1">
    <source>
        <dbReference type="RuleBase" id="RU003513"/>
    </source>
</evidence>
<dbReference type="GO" id="GO:0016853">
    <property type="term" value="F:isomerase activity"/>
    <property type="evidence" value="ECO:0007669"/>
    <property type="project" value="UniProtKB-KW"/>
</dbReference>
<sequence>MAHLKIINVVGVRPNFIKVGALHRAFLHNKDVESKIVHTGQHFDAKMSEVFFEQLELPQPDYYLGINGGSHSVQTAQMMMAFESVLLDEKPDVVLVVGDVNSTVACALVAAKEQVPLVHVEAGLRSGDRTMPEEINRILIDSVSNLFFTTESSATENLLREGISKEKIHFVGNVMIDSLVRYRQKAQELHVGKQFGLKSGEYVLVTMHRPDNVDSEVGLKGVLTMLASIAERQKVIFSMHPRTRLSLQRLGLLLRLTAMEGVVLVEPQGYLEFLSLMLDARLVITDSGGIQEETTFLQIPCITYRSSTERPVTVALGTNYLASDLSPQTVLGLVDEIVAGNAKKGSIPPLWDGHAAGRIAAVVLETYRKPS</sequence>
<evidence type="ECO:0000313" key="3">
    <source>
        <dbReference type="EMBL" id="PWJ60624.1"/>
    </source>
</evidence>
<dbReference type="AlphaFoldDB" id="A0A316ATJ5"/>
<reference evidence="3 4" key="1">
    <citation type="submission" date="2018-03" db="EMBL/GenBank/DDBJ databases">
        <title>Genomic Encyclopedia of Archaeal and Bacterial Type Strains, Phase II (KMG-II): from individual species to whole genera.</title>
        <authorList>
            <person name="Goeker M."/>
        </authorList>
    </citation>
    <scope>NUCLEOTIDE SEQUENCE [LARGE SCALE GENOMIC DNA]</scope>
    <source>
        <strain evidence="3 4">DSM 100346</strain>
    </source>
</reference>
<dbReference type="Pfam" id="PF02350">
    <property type="entry name" value="Epimerase_2"/>
    <property type="match status" value="1"/>
</dbReference>
<comment type="similarity">
    <text evidence="1">Belongs to the UDP-N-acetylglucosamine 2-epimerase family.</text>
</comment>
<dbReference type="SUPFAM" id="SSF53756">
    <property type="entry name" value="UDP-Glycosyltransferase/glycogen phosphorylase"/>
    <property type="match status" value="1"/>
</dbReference>
<dbReference type="CDD" id="cd03786">
    <property type="entry name" value="GTB_UDP-GlcNAc_2-Epimerase"/>
    <property type="match status" value="1"/>
</dbReference>
<name>A0A316ATJ5_9BACT</name>
<proteinExistence type="inferred from homology"/>
<organism evidence="3 4">
    <name type="scientific">Dyadobacter jejuensis</name>
    <dbReference type="NCBI Taxonomy" id="1082580"/>
    <lineage>
        <taxon>Bacteria</taxon>
        <taxon>Pseudomonadati</taxon>
        <taxon>Bacteroidota</taxon>
        <taxon>Cytophagia</taxon>
        <taxon>Cytophagales</taxon>
        <taxon>Spirosomataceae</taxon>
        <taxon>Dyadobacter</taxon>
    </lineage>
</organism>
<accession>A0A316ATJ5</accession>
<dbReference type="Proteomes" id="UP000245880">
    <property type="component" value="Unassembled WGS sequence"/>
</dbReference>
<keyword evidence="1" id="KW-0413">Isomerase</keyword>
<gene>
    <name evidence="3" type="ORF">CLV98_101809</name>
</gene>
<evidence type="ECO:0000259" key="2">
    <source>
        <dbReference type="Pfam" id="PF02350"/>
    </source>
</evidence>
<dbReference type="InterPro" id="IPR003331">
    <property type="entry name" value="UDP_GlcNAc_Epimerase_2_dom"/>
</dbReference>
<keyword evidence="4" id="KW-1185">Reference proteome</keyword>
<dbReference type="PANTHER" id="PTHR43174">
    <property type="entry name" value="UDP-N-ACETYLGLUCOSAMINE 2-EPIMERASE"/>
    <property type="match status" value="1"/>
</dbReference>